<dbReference type="Gene3D" id="3.40.30.10">
    <property type="entry name" value="Glutaredoxin"/>
    <property type="match status" value="1"/>
</dbReference>
<gene>
    <name evidence="2" type="ORF">GE061_014779</name>
</gene>
<dbReference type="InterPro" id="IPR010357">
    <property type="entry name" value="TXNDC17_dom"/>
</dbReference>
<accession>A0A8S9XLX5</accession>
<comment type="caution">
    <text evidence="2">The sequence shown here is derived from an EMBL/GenBank/DDBJ whole genome shotgun (WGS) entry which is preliminary data.</text>
</comment>
<keyword evidence="3" id="KW-1185">Reference proteome</keyword>
<sequence>MTRGYDNCVQLIKFLSNSSDVIHLLFLGTKNPNGRSWNTTSQQCESVIEEVLGSWEHDQRIDIVVLEVEKSE</sequence>
<feature type="domain" description="Thioredoxin" evidence="1">
    <location>
        <begin position="1"/>
        <end position="61"/>
    </location>
</feature>
<protein>
    <recommendedName>
        <fullName evidence="1">Thioredoxin domain-containing protein</fullName>
    </recommendedName>
</protein>
<organism evidence="2 3">
    <name type="scientific">Apolygus lucorum</name>
    <name type="common">Small green plant bug</name>
    <name type="synonym">Lygocoris lucorum</name>
    <dbReference type="NCBI Taxonomy" id="248454"/>
    <lineage>
        <taxon>Eukaryota</taxon>
        <taxon>Metazoa</taxon>
        <taxon>Ecdysozoa</taxon>
        <taxon>Arthropoda</taxon>
        <taxon>Hexapoda</taxon>
        <taxon>Insecta</taxon>
        <taxon>Pterygota</taxon>
        <taxon>Neoptera</taxon>
        <taxon>Paraneoptera</taxon>
        <taxon>Hemiptera</taxon>
        <taxon>Heteroptera</taxon>
        <taxon>Panheteroptera</taxon>
        <taxon>Cimicomorpha</taxon>
        <taxon>Miridae</taxon>
        <taxon>Mirini</taxon>
        <taxon>Apolygus</taxon>
    </lineage>
</organism>
<dbReference type="AlphaFoldDB" id="A0A8S9XLX5"/>
<proteinExistence type="predicted"/>
<evidence type="ECO:0000313" key="3">
    <source>
        <dbReference type="Proteomes" id="UP000466442"/>
    </source>
</evidence>
<reference evidence="2" key="1">
    <citation type="journal article" date="2021" name="Mol. Ecol. Resour.">
        <title>Apolygus lucorum genome provides insights into omnivorousness and mesophyll feeding.</title>
        <authorList>
            <person name="Liu Y."/>
            <person name="Liu H."/>
            <person name="Wang H."/>
            <person name="Huang T."/>
            <person name="Liu B."/>
            <person name="Yang B."/>
            <person name="Yin L."/>
            <person name="Li B."/>
            <person name="Zhang Y."/>
            <person name="Zhang S."/>
            <person name="Jiang F."/>
            <person name="Zhang X."/>
            <person name="Ren Y."/>
            <person name="Wang B."/>
            <person name="Wang S."/>
            <person name="Lu Y."/>
            <person name="Wu K."/>
            <person name="Fan W."/>
            <person name="Wang G."/>
        </authorList>
    </citation>
    <scope>NUCLEOTIDE SEQUENCE</scope>
    <source>
        <strain evidence="2">12Hb</strain>
    </source>
</reference>
<dbReference type="OrthoDB" id="78947at2759"/>
<dbReference type="EMBL" id="WIXP02000006">
    <property type="protein sequence ID" value="KAF6209036.1"/>
    <property type="molecule type" value="Genomic_DNA"/>
</dbReference>
<dbReference type="Pfam" id="PF06110">
    <property type="entry name" value="TXD17-like_Trx"/>
    <property type="match status" value="1"/>
</dbReference>
<evidence type="ECO:0000313" key="2">
    <source>
        <dbReference type="EMBL" id="KAF6209036.1"/>
    </source>
</evidence>
<name>A0A8S9XLX5_APOLU</name>
<evidence type="ECO:0000259" key="1">
    <source>
        <dbReference type="Pfam" id="PF06110"/>
    </source>
</evidence>
<dbReference type="Proteomes" id="UP000466442">
    <property type="component" value="Unassembled WGS sequence"/>
</dbReference>